<feature type="non-terminal residue" evidence="2">
    <location>
        <position position="1"/>
    </location>
</feature>
<evidence type="ECO:0000313" key="4">
    <source>
        <dbReference type="Proteomes" id="UP000663873"/>
    </source>
</evidence>
<dbReference type="AlphaFoldDB" id="A0A821WTL1"/>
<name>A0A821WTL1_9BILA</name>
<gene>
    <name evidence="2" type="ORF">UJA718_LOCUS46747</name>
    <name evidence="3" type="ORF">UJA718_LOCUS47865</name>
</gene>
<dbReference type="Proteomes" id="UP000663873">
    <property type="component" value="Unassembled WGS sequence"/>
</dbReference>
<accession>A0A821WTL1</accession>
<evidence type="ECO:0000313" key="2">
    <source>
        <dbReference type="EMBL" id="CAF4928409.1"/>
    </source>
</evidence>
<dbReference type="EMBL" id="CAJOBP010085288">
    <property type="protein sequence ID" value="CAF4928409.1"/>
    <property type="molecule type" value="Genomic_DNA"/>
</dbReference>
<evidence type="ECO:0000313" key="3">
    <source>
        <dbReference type="EMBL" id="CAF4953424.1"/>
    </source>
</evidence>
<comment type="caution">
    <text evidence="2">The sequence shown here is derived from an EMBL/GenBank/DDBJ whole genome shotgun (WGS) entry which is preliminary data.</text>
</comment>
<evidence type="ECO:0000256" key="1">
    <source>
        <dbReference type="SAM" id="MobiDB-lite"/>
    </source>
</evidence>
<feature type="region of interest" description="Disordered" evidence="1">
    <location>
        <begin position="1"/>
        <end position="48"/>
    </location>
</feature>
<reference evidence="2" key="1">
    <citation type="submission" date="2021-02" db="EMBL/GenBank/DDBJ databases">
        <authorList>
            <person name="Nowell W R."/>
        </authorList>
    </citation>
    <scope>NUCLEOTIDE SEQUENCE</scope>
</reference>
<proteinExistence type="predicted"/>
<organism evidence="2 4">
    <name type="scientific">Rotaria socialis</name>
    <dbReference type="NCBI Taxonomy" id="392032"/>
    <lineage>
        <taxon>Eukaryota</taxon>
        <taxon>Metazoa</taxon>
        <taxon>Spiralia</taxon>
        <taxon>Gnathifera</taxon>
        <taxon>Rotifera</taxon>
        <taxon>Eurotatoria</taxon>
        <taxon>Bdelloidea</taxon>
        <taxon>Philodinida</taxon>
        <taxon>Philodinidae</taxon>
        <taxon>Rotaria</taxon>
    </lineage>
</organism>
<dbReference type="EMBL" id="CAJOBP010092996">
    <property type="protein sequence ID" value="CAF4953424.1"/>
    <property type="molecule type" value="Genomic_DNA"/>
</dbReference>
<sequence length="48" mass="5004">MPSSESTASVRVIPIQVASKASSPEKSEPTSLKQISTDDDASADEINV</sequence>
<keyword evidence="4" id="KW-1185">Reference proteome</keyword>
<protein>
    <submittedName>
        <fullName evidence="2">Uncharacterized protein</fullName>
    </submittedName>
</protein>
<feature type="compositionally biased region" description="Acidic residues" evidence="1">
    <location>
        <begin position="37"/>
        <end position="48"/>
    </location>
</feature>